<feature type="transmembrane region" description="Helical" evidence="1">
    <location>
        <begin position="105"/>
        <end position="129"/>
    </location>
</feature>
<keyword evidence="1" id="KW-0812">Transmembrane</keyword>
<keyword evidence="1" id="KW-0472">Membrane</keyword>
<evidence type="ECO:0000256" key="1">
    <source>
        <dbReference type="SAM" id="Phobius"/>
    </source>
</evidence>
<evidence type="ECO:0000313" key="2">
    <source>
        <dbReference type="EMBL" id="TDM03316.1"/>
    </source>
</evidence>
<gene>
    <name evidence="2" type="ORF">ERX37_04320</name>
</gene>
<organism evidence="2 3">
    <name type="scientific">Macrococcus hajekii</name>
    <dbReference type="NCBI Taxonomy" id="198482"/>
    <lineage>
        <taxon>Bacteria</taxon>
        <taxon>Bacillati</taxon>
        <taxon>Bacillota</taxon>
        <taxon>Bacilli</taxon>
        <taxon>Bacillales</taxon>
        <taxon>Staphylococcaceae</taxon>
        <taxon>Macrococcus</taxon>
    </lineage>
</organism>
<accession>A0A4R6BNA1</accession>
<dbReference type="Proteomes" id="UP000295328">
    <property type="component" value="Unassembled WGS sequence"/>
</dbReference>
<reference evidence="2 3" key="1">
    <citation type="submission" date="2019-01" db="EMBL/GenBank/DDBJ databases">
        <title>Draft genome sequences of the type strains of six Macrococcus species.</title>
        <authorList>
            <person name="Mazhar S."/>
            <person name="Altermann E."/>
            <person name="Hill C."/>
            <person name="Mcauliffe O."/>
        </authorList>
    </citation>
    <scope>NUCLEOTIDE SEQUENCE [LARGE SCALE GENOMIC DNA]</scope>
    <source>
        <strain evidence="2 3">CCM4809</strain>
    </source>
</reference>
<dbReference type="OrthoDB" id="2418323at2"/>
<evidence type="ECO:0000313" key="3">
    <source>
        <dbReference type="Proteomes" id="UP000295328"/>
    </source>
</evidence>
<comment type="caution">
    <text evidence="2">The sequence shown here is derived from an EMBL/GenBank/DDBJ whole genome shotgun (WGS) entry which is preliminary data.</text>
</comment>
<dbReference type="AlphaFoldDB" id="A0A4R6BNA1"/>
<keyword evidence="1" id="KW-1133">Transmembrane helix</keyword>
<proteinExistence type="predicted"/>
<keyword evidence="3" id="KW-1185">Reference proteome</keyword>
<sequence length="136" mass="15505">MKKLVIAALIITSVALLFPLRMMILSFDTHFVTEFMSGWNHRIREMIQSEQISYSQGMLLIFNEDIVVSVIRRAVYVLTVWLLSIIILMIGSLNVNRTVWINGLLIMALLLSLPLVIVPLLLVIAVILFNYKKGFS</sequence>
<dbReference type="RefSeq" id="WP_133429410.1">
    <property type="nucleotide sequence ID" value="NZ_BMCC01000001.1"/>
</dbReference>
<dbReference type="EMBL" id="SCWE01000001">
    <property type="protein sequence ID" value="TDM03316.1"/>
    <property type="molecule type" value="Genomic_DNA"/>
</dbReference>
<protein>
    <submittedName>
        <fullName evidence="2">Uncharacterized protein</fullName>
    </submittedName>
</protein>
<name>A0A4R6BNA1_9STAP</name>
<feature type="transmembrane region" description="Helical" evidence="1">
    <location>
        <begin position="74"/>
        <end position="93"/>
    </location>
</feature>